<sequence length="341" mass="38740">MISLGQDEIAKYPFLAEAGQYLKDKGFTLEQFATDPDLRIIVDKAYERIESAAEDKTYYPELDDPSEKETTLPLNVFSFLIAIVLLKLSGLNTLINKFSLAEARRAEKFLQRDLVSNSDKTSEEFAIKIFRDIFSVTIKKTGDYFVIPIPDYLKHAVNFHEREWKLVNRHVENGMVFLSPRESVRLIRWKLSGYIGSKIKSANTPSMSDGFEDKVKRLSALAKKFVVNTVVTGAYPPCIEHAIEVLNKGENLSHSGRFMLATFLLGRGQTIDEIAPLFKNAPDWNEKVTRYQIKQLSGETGGSKTKYVCPSCEKIKSNNLCYITPDCDNIINPMQFGRKRL</sequence>
<keyword evidence="4 7" id="KW-0479">Metal-binding</keyword>
<dbReference type="HAMAP" id="MF_00701">
    <property type="entry name" value="DNA_primase_lrg_arc"/>
    <property type="match status" value="1"/>
</dbReference>
<comment type="subunit">
    <text evidence="7">Heterodimer of a small subunit (PriS) and a large subunit (PriL).</text>
</comment>
<dbReference type="GO" id="GO:0046872">
    <property type="term" value="F:metal ion binding"/>
    <property type="evidence" value="ECO:0007669"/>
    <property type="project" value="UniProtKB-KW"/>
</dbReference>
<feature type="binding site" evidence="7">
    <location>
        <position position="327"/>
    </location>
    <ligand>
        <name>[4Fe-4S] cluster</name>
        <dbReference type="ChEBI" id="CHEBI:49883"/>
    </ligand>
</feature>
<dbReference type="SUPFAM" id="SSF140914">
    <property type="entry name" value="PriB N-terminal domain-like"/>
    <property type="match status" value="1"/>
</dbReference>
<feature type="binding site" evidence="7">
    <location>
        <position position="312"/>
    </location>
    <ligand>
        <name>[4Fe-4S] cluster</name>
        <dbReference type="ChEBI" id="CHEBI:49883"/>
    </ligand>
</feature>
<keyword evidence="3 7" id="KW-0235">DNA replication</keyword>
<dbReference type="PANTHER" id="PTHR10537">
    <property type="entry name" value="DNA PRIMASE LARGE SUBUNIT"/>
    <property type="match status" value="1"/>
</dbReference>
<evidence type="ECO:0000313" key="9">
    <source>
        <dbReference type="EMBL" id="AIF00525.1"/>
    </source>
</evidence>
<dbReference type="InterPro" id="IPR058560">
    <property type="entry name" value="DNA_primase_C"/>
</dbReference>
<feature type="binding site" evidence="7">
    <location>
        <position position="321"/>
    </location>
    <ligand>
        <name>[4Fe-4S] cluster</name>
        <dbReference type="ChEBI" id="CHEBI:49883"/>
    </ligand>
</feature>
<evidence type="ECO:0000259" key="8">
    <source>
        <dbReference type="Pfam" id="PF04104"/>
    </source>
</evidence>
<evidence type="ECO:0000256" key="7">
    <source>
        <dbReference type="HAMAP-Rule" id="MF_00701"/>
    </source>
</evidence>
<keyword evidence="6 7" id="KW-0411">Iron-sulfur</keyword>
<evidence type="ECO:0000256" key="2">
    <source>
        <dbReference type="ARBA" id="ARBA00022515"/>
    </source>
</evidence>
<evidence type="ECO:0000256" key="4">
    <source>
        <dbReference type="ARBA" id="ARBA00022723"/>
    </source>
</evidence>
<dbReference type="GO" id="GO:0006270">
    <property type="term" value="P:DNA replication initiation"/>
    <property type="evidence" value="ECO:0007669"/>
    <property type="project" value="TreeGrafter"/>
</dbReference>
<comment type="similarity">
    <text evidence="7">Belongs to the eukaryotic-type primase large subunit family.</text>
</comment>
<evidence type="ECO:0000256" key="1">
    <source>
        <dbReference type="ARBA" id="ARBA00022485"/>
    </source>
</evidence>
<organism evidence="9">
    <name type="scientific">uncultured marine thaumarchaeote KM3_135_A07</name>
    <dbReference type="NCBI Taxonomy" id="1456003"/>
    <lineage>
        <taxon>Archaea</taxon>
        <taxon>Nitrososphaerota</taxon>
        <taxon>environmental samples</taxon>
    </lineage>
</organism>
<protein>
    <recommendedName>
        <fullName evidence="7">DNA primase large subunit PriL</fullName>
    </recommendedName>
</protein>
<keyword evidence="5 7" id="KW-0408">Iron</keyword>
<keyword evidence="1 7" id="KW-0004">4Fe-4S</keyword>
<dbReference type="GO" id="GO:0006269">
    <property type="term" value="P:DNA replication, synthesis of primer"/>
    <property type="evidence" value="ECO:0007669"/>
    <property type="project" value="UniProtKB-UniRule"/>
</dbReference>
<feature type="binding site" evidence="7">
    <location>
        <position position="238"/>
    </location>
    <ligand>
        <name>[4Fe-4S] cluster</name>
        <dbReference type="ChEBI" id="CHEBI:49883"/>
    </ligand>
</feature>
<dbReference type="Pfam" id="PF04104">
    <property type="entry name" value="DNA_primase_lrg"/>
    <property type="match status" value="1"/>
</dbReference>
<accession>A0A075GB32</accession>
<evidence type="ECO:0000256" key="5">
    <source>
        <dbReference type="ARBA" id="ARBA00023004"/>
    </source>
</evidence>
<dbReference type="CDD" id="cd06560">
    <property type="entry name" value="PriL"/>
    <property type="match status" value="1"/>
</dbReference>
<dbReference type="EMBL" id="KF900594">
    <property type="protein sequence ID" value="AIF00525.1"/>
    <property type="molecule type" value="Genomic_DNA"/>
</dbReference>
<evidence type="ECO:0000256" key="3">
    <source>
        <dbReference type="ARBA" id="ARBA00022705"/>
    </source>
</evidence>
<dbReference type="InterPro" id="IPR023642">
    <property type="entry name" value="DNA_primase_lsu_PriL"/>
</dbReference>
<comment type="function">
    <text evidence="7">Regulatory subunit of DNA primase, an RNA polymerase that catalyzes the synthesis of short RNA molecules used as primers for DNA polymerase during DNA replication. Stabilizes and modulates the activity of the small subunit, increasing the rate of DNA synthesis, and conferring RNA synthesis capability. The DNA polymerase activity may enable DNA primase to also catalyze primer extension after primer synthesis. May also play a role in DNA repair.</text>
</comment>
<dbReference type="GO" id="GO:0003899">
    <property type="term" value="F:DNA-directed RNA polymerase activity"/>
    <property type="evidence" value="ECO:0007669"/>
    <property type="project" value="InterPro"/>
</dbReference>
<dbReference type="InterPro" id="IPR007238">
    <property type="entry name" value="DNA_primase_lsu_euk/arc"/>
</dbReference>
<reference evidence="9" key="1">
    <citation type="journal article" date="2014" name="Genome Biol. Evol.">
        <title>Pangenome evidence for extensive interdomain horizontal transfer affecting lineage core and shell genes in uncultured planktonic thaumarchaeota and euryarchaeota.</title>
        <authorList>
            <person name="Deschamps P."/>
            <person name="Zivanovic Y."/>
            <person name="Moreira D."/>
            <person name="Rodriguez-Valera F."/>
            <person name="Lopez-Garcia P."/>
        </authorList>
    </citation>
    <scope>NUCLEOTIDE SEQUENCE</scope>
</reference>
<name>A0A075GB32_9ARCH</name>
<evidence type="ECO:0000256" key="6">
    <source>
        <dbReference type="ARBA" id="ARBA00023014"/>
    </source>
</evidence>
<proteinExistence type="inferred from homology"/>
<dbReference type="PANTHER" id="PTHR10537:SF3">
    <property type="entry name" value="DNA PRIMASE LARGE SUBUNIT"/>
    <property type="match status" value="1"/>
</dbReference>
<gene>
    <name evidence="9" type="primary">PRI2</name>
    <name evidence="7" type="synonym">priL</name>
</gene>
<dbReference type="GO" id="GO:1990077">
    <property type="term" value="C:primosome complex"/>
    <property type="evidence" value="ECO:0007669"/>
    <property type="project" value="UniProtKB-KW"/>
</dbReference>
<dbReference type="AlphaFoldDB" id="A0A075GB32"/>
<comment type="cofactor">
    <cofactor evidence="7">
        <name>[4Fe-4S] cluster</name>
        <dbReference type="ChEBI" id="CHEBI:49883"/>
    </cofactor>
    <text evidence="7">Binds 1 [4Fe-4S] cluster.</text>
</comment>
<dbReference type="GO" id="GO:0051539">
    <property type="term" value="F:4 iron, 4 sulfur cluster binding"/>
    <property type="evidence" value="ECO:0007669"/>
    <property type="project" value="UniProtKB-UniRule"/>
</dbReference>
<feature type="domain" description="DNA primase large subunit C-terminal" evidence="8">
    <location>
        <begin position="230"/>
        <end position="322"/>
    </location>
</feature>
<keyword evidence="2 7" id="KW-0639">Primosome</keyword>